<reference evidence="2 3" key="1">
    <citation type="submission" date="2019-09" db="EMBL/GenBank/DDBJ databases">
        <title>Draft genome of the ectomycorrhizal ascomycete Sphaerosporella brunnea.</title>
        <authorList>
            <consortium name="DOE Joint Genome Institute"/>
            <person name="Benucci G.M."/>
            <person name="Marozzi G."/>
            <person name="Antonielli L."/>
            <person name="Sanchez S."/>
            <person name="Marco P."/>
            <person name="Wang X."/>
            <person name="Falini L.B."/>
            <person name="Barry K."/>
            <person name="Haridas S."/>
            <person name="Lipzen A."/>
            <person name="Labutti K."/>
            <person name="Grigoriev I.V."/>
            <person name="Murat C."/>
            <person name="Martin F."/>
            <person name="Albertini E."/>
            <person name="Donnini D."/>
            <person name="Bonito G."/>
        </authorList>
    </citation>
    <scope>NUCLEOTIDE SEQUENCE [LARGE SCALE GENOMIC DNA]</scope>
    <source>
        <strain evidence="2 3">Sb_GMNB300</strain>
    </source>
</reference>
<dbReference type="Proteomes" id="UP000326924">
    <property type="component" value="Unassembled WGS sequence"/>
</dbReference>
<dbReference type="AlphaFoldDB" id="A0A5J5EVH7"/>
<protein>
    <submittedName>
        <fullName evidence="2">Uncharacterized protein</fullName>
    </submittedName>
</protein>
<evidence type="ECO:0000256" key="1">
    <source>
        <dbReference type="SAM" id="MobiDB-lite"/>
    </source>
</evidence>
<feature type="compositionally biased region" description="Basic and acidic residues" evidence="1">
    <location>
        <begin position="285"/>
        <end position="297"/>
    </location>
</feature>
<feature type="compositionally biased region" description="Acidic residues" evidence="1">
    <location>
        <begin position="260"/>
        <end position="270"/>
    </location>
</feature>
<comment type="caution">
    <text evidence="2">The sequence shown here is derived from an EMBL/GenBank/DDBJ whole genome shotgun (WGS) entry which is preliminary data.</text>
</comment>
<feature type="compositionally biased region" description="Polar residues" evidence="1">
    <location>
        <begin position="298"/>
        <end position="315"/>
    </location>
</feature>
<sequence length="339" mass="35045">MGLGFFSKRGGGGDDRRGRKGKVWKCFKRLFGRKPKKEAAVVVVARKGQAVESICDDGNNIDGNGGSGNIPEAPANSGVARRAPTSSVDGLIPANSLRSSDFDTLVPTLALPAVTLASSSLPGYGDATTNEDEARAAAVELDASQEVSLFPGQDRPDADTPGCGPSDVAMIDEVMPDGSLAIAQVLEAGVSESGDAEVEGSGPSAEHDEAKPQSDVSETGDTFAKEIKLEAGSEQFDGNASIELVSPVTARSAGSLAELATDEANLENDTEQSPAGIANHPTAPAEKEDKDDHDTIHETSTLPDVTDASQDTNGNKAPLEASSPSSLRRSSTMPGAWIW</sequence>
<accession>A0A5J5EVH7</accession>
<feature type="region of interest" description="Disordered" evidence="1">
    <location>
        <begin position="259"/>
        <end position="339"/>
    </location>
</feature>
<feature type="region of interest" description="Disordered" evidence="1">
    <location>
        <begin position="190"/>
        <end position="219"/>
    </location>
</feature>
<name>A0A5J5EVH7_9PEZI</name>
<organism evidence="2 3">
    <name type="scientific">Sphaerosporella brunnea</name>
    <dbReference type="NCBI Taxonomy" id="1250544"/>
    <lineage>
        <taxon>Eukaryota</taxon>
        <taxon>Fungi</taxon>
        <taxon>Dikarya</taxon>
        <taxon>Ascomycota</taxon>
        <taxon>Pezizomycotina</taxon>
        <taxon>Pezizomycetes</taxon>
        <taxon>Pezizales</taxon>
        <taxon>Pyronemataceae</taxon>
        <taxon>Sphaerosporella</taxon>
    </lineage>
</organism>
<feature type="region of interest" description="Disordered" evidence="1">
    <location>
        <begin position="54"/>
        <end position="86"/>
    </location>
</feature>
<feature type="compositionally biased region" description="Low complexity" evidence="1">
    <location>
        <begin position="317"/>
        <end position="331"/>
    </location>
</feature>
<dbReference type="EMBL" id="VXIS01000099">
    <property type="protein sequence ID" value="KAA8905477.1"/>
    <property type="molecule type" value="Genomic_DNA"/>
</dbReference>
<keyword evidence="3" id="KW-1185">Reference proteome</keyword>
<dbReference type="InParanoid" id="A0A5J5EVH7"/>
<evidence type="ECO:0000313" key="3">
    <source>
        <dbReference type="Proteomes" id="UP000326924"/>
    </source>
</evidence>
<proteinExistence type="predicted"/>
<evidence type="ECO:0000313" key="2">
    <source>
        <dbReference type="EMBL" id="KAA8905477.1"/>
    </source>
</evidence>
<gene>
    <name evidence="2" type="ORF">FN846DRAFT_950712</name>
</gene>